<feature type="transmembrane region" description="Helical" evidence="7">
    <location>
        <begin position="245"/>
        <end position="268"/>
    </location>
</feature>
<dbReference type="InterPro" id="IPR039421">
    <property type="entry name" value="Type_1_exporter"/>
</dbReference>
<reference evidence="9 12" key="2">
    <citation type="submission" date="2020-07" db="EMBL/GenBank/DDBJ databases">
        <title>Sequencing the genomes of 1000 actinobacteria strains.</title>
        <authorList>
            <person name="Klenk H.-P."/>
        </authorList>
    </citation>
    <scope>NUCLEOTIDE SEQUENCE [LARGE SCALE GENOMIC DNA]</scope>
    <source>
        <strain evidence="9 12">DSM 45117</strain>
    </source>
</reference>
<dbReference type="InterPro" id="IPR027417">
    <property type="entry name" value="P-loop_NTPase"/>
</dbReference>
<dbReference type="GO" id="GO:0015421">
    <property type="term" value="F:ABC-type oligopeptide transporter activity"/>
    <property type="evidence" value="ECO:0007669"/>
    <property type="project" value="TreeGrafter"/>
</dbReference>
<dbReference type="PANTHER" id="PTHR43394:SF1">
    <property type="entry name" value="ATP-BINDING CASSETTE SUB-FAMILY B MEMBER 10, MITOCHONDRIAL"/>
    <property type="match status" value="1"/>
</dbReference>
<dbReference type="InterPro" id="IPR003439">
    <property type="entry name" value="ABC_transporter-like_ATP-bd"/>
</dbReference>
<reference evidence="10 11" key="1">
    <citation type="submission" date="2016-10" db="EMBL/GenBank/DDBJ databases">
        <authorList>
            <person name="de Groot N.N."/>
        </authorList>
    </citation>
    <scope>NUCLEOTIDE SEQUENCE [LARGE SCALE GENOMIC DNA]</scope>
    <source>
        <strain evidence="10 11">CPCC 202808</strain>
    </source>
</reference>
<evidence type="ECO:0000259" key="8">
    <source>
        <dbReference type="PROSITE" id="PS50893"/>
    </source>
</evidence>
<dbReference type="GO" id="GO:0005524">
    <property type="term" value="F:ATP binding"/>
    <property type="evidence" value="ECO:0007669"/>
    <property type="project" value="UniProtKB-KW"/>
</dbReference>
<dbReference type="InterPro" id="IPR036640">
    <property type="entry name" value="ABC1_TM_sf"/>
</dbReference>
<feature type="transmembrane region" description="Helical" evidence="7">
    <location>
        <begin position="58"/>
        <end position="79"/>
    </location>
</feature>
<evidence type="ECO:0000256" key="3">
    <source>
        <dbReference type="ARBA" id="ARBA00022741"/>
    </source>
</evidence>
<dbReference type="AlphaFoldDB" id="A0A1I2N1K9"/>
<dbReference type="Proteomes" id="UP000533017">
    <property type="component" value="Unassembled WGS sequence"/>
</dbReference>
<keyword evidence="4 10" id="KW-0067">ATP-binding</keyword>
<dbReference type="PANTHER" id="PTHR43394">
    <property type="entry name" value="ATP-DEPENDENT PERMEASE MDL1, MITOCHONDRIAL"/>
    <property type="match status" value="1"/>
</dbReference>
<sequence length="620" mass="65607">MLTVLAYAYRVAPARLLLALGCAVLSSLTWVAMLPLAGLVIGSGGRFASGSDDTATQFVVLVSLLVAAFLASSALPLVMEHLKAELTTRSEAAVEDARLTPFVRPRGVAHLDDPVVHNLHSASAGVGWTSISSAVGSQIGLAAVHTSLLGTCAVIGSILGWWYAGLLVAITLSVEVWLARLRRIESAVWASDTEGQRRAEYFFDLAMGRSAKELRVFGLSSWLTDRYVTLWKSTMESVWRARRRTAAITTAAIAFYAVVLLAGIAYALDAARRGDLNVTQVSTVIPALVVVPQTLGALMWWNSGLGSGQTGRQALRALAELEARVGEPGHPSAASAAPHTAAPALWDSASEIVFEDVSFGYPGHDRDVLCGLSVRIAPGERLALVGVNGAGKSTLVKLLTGVYRPTGGRVLANGIDLATLNATELTRWQGQVAAIVQDFVRLPMSVTENVLLGSAPADQTERFRAASAARRADADELVQRLPGGWDTLLSAEFEGGVDLSAGQWQRLALTRALAAIENGVGMLVLDEPAAALDVRAEASLVDQYLQHTAGVTSLIISHRFSVVRPADRIVVLTEGLIAESGTHEDLIASGGLYARMFRLQADRYVAVPDASAPQAGGQDV</sequence>
<dbReference type="GO" id="GO:0016887">
    <property type="term" value="F:ATP hydrolysis activity"/>
    <property type="evidence" value="ECO:0007669"/>
    <property type="project" value="InterPro"/>
</dbReference>
<gene>
    <name evidence="9" type="ORF">FHR37_004577</name>
    <name evidence="10" type="ORF">SAMN05421678_103169</name>
</gene>
<evidence type="ECO:0000313" key="12">
    <source>
        <dbReference type="Proteomes" id="UP000533017"/>
    </source>
</evidence>
<feature type="domain" description="ABC transporter" evidence="8">
    <location>
        <begin position="352"/>
        <end position="599"/>
    </location>
</feature>
<dbReference type="EMBL" id="FOOI01000003">
    <property type="protein sequence ID" value="SFF97755.1"/>
    <property type="molecule type" value="Genomic_DNA"/>
</dbReference>
<keyword evidence="3" id="KW-0547">Nucleotide-binding</keyword>
<dbReference type="Proteomes" id="UP000199052">
    <property type="component" value="Unassembled WGS sequence"/>
</dbReference>
<dbReference type="PROSITE" id="PS50893">
    <property type="entry name" value="ABC_TRANSPORTER_2"/>
    <property type="match status" value="1"/>
</dbReference>
<dbReference type="InterPro" id="IPR003593">
    <property type="entry name" value="AAA+_ATPase"/>
</dbReference>
<evidence type="ECO:0000256" key="6">
    <source>
        <dbReference type="ARBA" id="ARBA00023136"/>
    </source>
</evidence>
<dbReference type="SUPFAM" id="SSF90123">
    <property type="entry name" value="ABC transporter transmembrane region"/>
    <property type="match status" value="1"/>
</dbReference>
<dbReference type="Pfam" id="PF00005">
    <property type="entry name" value="ABC_tran"/>
    <property type="match status" value="1"/>
</dbReference>
<feature type="transmembrane region" description="Helical" evidence="7">
    <location>
        <begin position="280"/>
        <end position="301"/>
    </location>
</feature>
<evidence type="ECO:0000313" key="11">
    <source>
        <dbReference type="Proteomes" id="UP000199052"/>
    </source>
</evidence>
<evidence type="ECO:0000256" key="5">
    <source>
        <dbReference type="ARBA" id="ARBA00022989"/>
    </source>
</evidence>
<dbReference type="SMART" id="SM00382">
    <property type="entry name" value="AAA"/>
    <property type="match status" value="1"/>
</dbReference>
<keyword evidence="5 7" id="KW-1133">Transmembrane helix</keyword>
<evidence type="ECO:0000256" key="1">
    <source>
        <dbReference type="ARBA" id="ARBA00004651"/>
    </source>
</evidence>
<dbReference type="Gene3D" id="1.20.1560.10">
    <property type="entry name" value="ABC transporter type 1, transmembrane domain"/>
    <property type="match status" value="1"/>
</dbReference>
<protein>
    <submittedName>
        <fullName evidence="9">ABC-type multidrug transport system fused ATPase/permease subunit</fullName>
    </submittedName>
    <submittedName>
        <fullName evidence="10">ATP-binding cassette, subfamily B</fullName>
    </submittedName>
</protein>
<keyword evidence="12" id="KW-1185">Reference proteome</keyword>
<dbReference type="Gene3D" id="3.40.50.300">
    <property type="entry name" value="P-loop containing nucleotide triphosphate hydrolases"/>
    <property type="match status" value="1"/>
</dbReference>
<name>A0A1I2N1K9_9ACTN</name>
<evidence type="ECO:0000256" key="2">
    <source>
        <dbReference type="ARBA" id="ARBA00022692"/>
    </source>
</evidence>
<dbReference type="STRING" id="504797.SAMN05421678_103169"/>
<evidence type="ECO:0000256" key="4">
    <source>
        <dbReference type="ARBA" id="ARBA00022840"/>
    </source>
</evidence>
<keyword evidence="2 7" id="KW-0812">Transmembrane</keyword>
<dbReference type="SUPFAM" id="SSF52540">
    <property type="entry name" value="P-loop containing nucleoside triphosphate hydrolases"/>
    <property type="match status" value="1"/>
</dbReference>
<comment type="subcellular location">
    <subcellularLocation>
        <location evidence="1">Cell membrane</location>
        <topology evidence="1">Multi-pass membrane protein</topology>
    </subcellularLocation>
</comment>
<evidence type="ECO:0000256" key="7">
    <source>
        <dbReference type="SAM" id="Phobius"/>
    </source>
</evidence>
<dbReference type="RefSeq" id="WP_175542401.1">
    <property type="nucleotide sequence ID" value="NZ_FOOI01000003.1"/>
</dbReference>
<organism evidence="10 11">
    <name type="scientific">Actinopolymorpha cephalotaxi</name>
    <dbReference type="NCBI Taxonomy" id="504797"/>
    <lineage>
        <taxon>Bacteria</taxon>
        <taxon>Bacillati</taxon>
        <taxon>Actinomycetota</taxon>
        <taxon>Actinomycetes</taxon>
        <taxon>Propionibacteriales</taxon>
        <taxon>Actinopolymorphaceae</taxon>
        <taxon>Actinopolymorpha</taxon>
    </lineage>
</organism>
<accession>A0A1I2N1K9</accession>
<evidence type="ECO:0000313" key="9">
    <source>
        <dbReference type="EMBL" id="NYH85726.1"/>
    </source>
</evidence>
<dbReference type="GO" id="GO:0005886">
    <property type="term" value="C:plasma membrane"/>
    <property type="evidence" value="ECO:0007669"/>
    <property type="project" value="UniProtKB-SubCell"/>
</dbReference>
<keyword evidence="6 7" id="KW-0472">Membrane</keyword>
<proteinExistence type="predicted"/>
<evidence type="ECO:0000313" key="10">
    <source>
        <dbReference type="EMBL" id="SFF97755.1"/>
    </source>
</evidence>
<dbReference type="EMBL" id="JACBZA010000001">
    <property type="protein sequence ID" value="NYH85726.1"/>
    <property type="molecule type" value="Genomic_DNA"/>
</dbReference>